<proteinExistence type="predicted"/>
<dbReference type="Pfam" id="PF09851">
    <property type="entry name" value="SHOCT"/>
    <property type="match status" value="1"/>
</dbReference>
<evidence type="ECO:0000313" key="4">
    <source>
        <dbReference type="Proteomes" id="UP000515856"/>
    </source>
</evidence>
<sequence>MKKDIRVRPGKGQSILGLVVGCIFVCIGIFIVVPTFGLFGLLWTGIAIAITAINGINAFSDKGIATSHIEIQEDHEEYKSSNSIEDRLKKVEDLYQKGYITKEEYEKKRSDILNDI</sequence>
<dbReference type="AlphaFoldDB" id="A0A7G9GPF1"/>
<keyword evidence="1" id="KW-0812">Transmembrane</keyword>
<evidence type="ECO:0000256" key="1">
    <source>
        <dbReference type="SAM" id="Phobius"/>
    </source>
</evidence>
<keyword evidence="1" id="KW-1133">Transmembrane helix</keyword>
<accession>A0A7G9GPF1</accession>
<dbReference type="KEGG" id="ehn:H9Q80_01645"/>
<reference evidence="3 4" key="1">
    <citation type="submission" date="2020-08" db="EMBL/GenBank/DDBJ databases">
        <authorList>
            <person name="Liu C."/>
            <person name="Sun Q."/>
        </authorList>
    </citation>
    <scope>NUCLEOTIDE SEQUENCE [LARGE SCALE GENOMIC DNA]</scope>
    <source>
        <strain evidence="3 4">NSJ-61</strain>
    </source>
</reference>
<keyword evidence="1" id="KW-0472">Membrane</keyword>
<dbReference type="Proteomes" id="UP000515856">
    <property type="component" value="Chromosome"/>
</dbReference>
<evidence type="ECO:0000259" key="2">
    <source>
        <dbReference type="Pfam" id="PF09851"/>
    </source>
</evidence>
<feature type="domain" description="SHOCT" evidence="2">
    <location>
        <begin position="86"/>
        <end position="113"/>
    </location>
</feature>
<dbReference type="RefSeq" id="WP_117455871.1">
    <property type="nucleotide sequence ID" value="NZ_CP060636.1"/>
</dbReference>
<dbReference type="EMBL" id="CP060636">
    <property type="protein sequence ID" value="QNM12683.1"/>
    <property type="molecule type" value="Genomic_DNA"/>
</dbReference>
<dbReference type="InterPro" id="IPR018649">
    <property type="entry name" value="SHOCT"/>
</dbReference>
<dbReference type="PROSITE" id="PS51257">
    <property type="entry name" value="PROKAR_LIPOPROTEIN"/>
    <property type="match status" value="1"/>
</dbReference>
<name>A0A7G9GPF1_9FIRM</name>
<feature type="transmembrane region" description="Helical" evidence="1">
    <location>
        <begin position="39"/>
        <end position="59"/>
    </location>
</feature>
<protein>
    <submittedName>
        <fullName evidence="3">SHOCT domain-containing protein</fullName>
    </submittedName>
</protein>
<gene>
    <name evidence="3" type="ORF">H9Q80_01645</name>
</gene>
<evidence type="ECO:0000313" key="3">
    <source>
        <dbReference type="EMBL" id="QNM12683.1"/>
    </source>
</evidence>
<keyword evidence="4" id="KW-1185">Reference proteome</keyword>
<organism evidence="3 4">
    <name type="scientific">[Eubacterium] hominis</name>
    <dbReference type="NCBI Taxonomy" id="2764325"/>
    <lineage>
        <taxon>Bacteria</taxon>
        <taxon>Bacillati</taxon>
        <taxon>Bacillota</taxon>
        <taxon>Erysipelotrichia</taxon>
        <taxon>Erysipelotrichales</taxon>
        <taxon>Erysipelotrichaceae</taxon>
        <taxon>Amedibacillus</taxon>
    </lineage>
</organism>
<feature type="transmembrane region" description="Helical" evidence="1">
    <location>
        <begin position="12"/>
        <end position="33"/>
    </location>
</feature>